<comment type="similarity">
    <text evidence="1">Belongs to the type-I restriction system S methylase family.</text>
</comment>
<dbReference type="Gene3D" id="3.90.220.20">
    <property type="entry name" value="DNA methylase specificity domains"/>
    <property type="match status" value="2"/>
</dbReference>
<evidence type="ECO:0000259" key="4">
    <source>
        <dbReference type="Pfam" id="PF01420"/>
    </source>
</evidence>
<dbReference type="GO" id="GO:0003677">
    <property type="term" value="F:DNA binding"/>
    <property type="evidence" value="ECO:0007669"/>
    <property type="project" value="UniProtKB-KW"/>
</dbReference>
<evidence type="ECO:0000256" key="1">
    <source>
        <dbReference type="ARBA" id="ARBA00010923"/>
    </source>
</evidence>
<accession>A0AB36S1H1</accession>
<evidence type="ECO:0000313" key="6">
    <source>
        <dbReference type="Proteomes" id="UP000220405"/>
    </source>
</evidence>
<organism evidence="5 6">
    <name type="scientific">Helicobacter pylori</name>
    <name type="common">Campylobacter pylori</name>
    <dbReference type="NCBI Taxonomy" id="210"/>
    <lineage>
        <taxon>Bacteria</taxon>
        <taxon>Pseudomonadati</taxon>
        <taxon>Campylobacterota</taxon>
        <taxon>Epsilonproteobacteria</taxon>
        <taxon>Campylobacterales</taxon>
        <taxon>Helicobacteraceae</taxon>
        <taxon>Helicobacter</taxon>
    </lineage>
</organism>
<protein>
    <submittedName>
        <fullName evidence="5">Type I restriction endonuclease</fullName>
    </submittedName>
</protein>
<keyword evidence="5" id="KW-0540">Nuclease</keyword>
<feature type="domain" description="Type I restriction modification DNA specificity" evidence="4">
    <location>
        <begin position="13"/>
        <end position="188"/>
    </location>
</feature>
<feature type="domain" description="Type I restriction modification DNA specificity" evidence="4">
    <location>
        <begin position="234"/>
        <end position="399"/>
    </location>
</feature>
<dbReference type="SUPFAM" id="SSF116734">
    <property type="entry name" value="DNA methylase specificity domain"/>
    <property type="match status" value="1"/>
</dbReference>
<keyword evidence="3" id="KW-0238">DNA-binding</keyword>
<dbReference type="Pfam" id="PF01420">
    <property type="entry name" value="Methylase_S"/>
    <property type="match status" value="2"/>
</dbReference>
<dbReference type="InterPro" id="IPR000055">
    <property type="entry name" value="Restrct_endonuc_typeI_TRD"/>
</dbReference>
<keyword evidence="5" id="KW-0255">Endonuclease</keyword>
<evidence type="ECO:0000256" key="2">
    <source>
        <dbReference type="ARBA" id="ARBA00022747"/>
    </source>
</evidence>
<gene>
    <name evidence="5" type="ORF">BB468_02225</name>
</gene>
<dbReference type="EMBL" id="MBJH01000035">
    <property type="protein sequence ID" value="PDX38489.1"/>
    <property type="molecule type" value="Genomic_DNA"/>
</dbReference>
<dbReference type="AlphaFoldDB" id="A0AB36S1H1"/>
<keyword evidence="5" id="KW-0378">Hydrolase</keyword>
<dbReference type="GO" id="GO:0009307">
    <property type="term" value="P:DNA restriction-modification system"/>
    <property type="evidence" value="ECO:0007669"/>
    <property type="project" value="UniProtKB-KW"/>
</dbReference>
<evidence type="ECO:0000256" key="3">
    <source>
        <dbReference type="ARBA" id="ARBA00023125"/>
    </source>
</evidence>
<keyword evidence="2" id="KW-0680">Restriction system</keyword>
<name>A0AB36S1H1_HELPX</name>
<dbReference type="GO" id="GO:0004519">
    <property type="term" value="F:endonuclease activity"/>
    <property type="evidence" value="ECO:0007669"/>
    <property type="project" value="UniProtKB-KW"/>
</dbReference>
<reference evidence="5 6" key="1">
    <citation type="journal article" date="2017" name="Gut Pathog.">
        <title>Phylogenomics of Colombian Helicobacter pylori isolates.</title>
        <authorList>
            <person name="Gutierrez-Escobar A.J."/>
            <person name="Trujillo E."/>
            <person name="Acevedo O."/>
            <person name="Bravo M.M."/>
        </authorList>
    </citation>
    <scope>NUCLEOTIDE SEQUENCE [LARGE SCALE GENOMIC DNA]</scope>
    <source>
        <strain evidence="5 6">2021</strain>
    </source>
</reference>
<evidence type="ECO:0000313" key="5">
    <source>
        <dbReference type="EMBL" id="PDX38489.1"/>
    </source>
</evidence>
<proteinExistence type="inferred from homology"/>
<comment type="caution">
    <text evidence="5">The sequence shown here is derived from an EMBL/GenBank/DDBJ whole genome shotgun (WGS) entry which is preliminary data.</text>
</comment>
<dbReference type="Proteomes" id="UP000220405">
    <property type="component" value="Unassembled WGS sequence"/>
</dbReference>
<dbReference type="RefSeq" id="WP_097678756.1">
    <property type="nucleotide sequence ID" value="NZ_MBHG01000046.1"/>
</dbReference>
<dbReference type="InterPro" id="IPR044946">
    <property type="entry name" value="Restrct_endonuc_typeI_TRD_sf"/>
</dbReference>
<sequence length="427" mass="48409">MIGPLSSQLNAIKWGEFRLGDLFEKIIIKPLPYQTAQLPKEKTPTHELPALTAGILNQGLNNFVPKENATILKNVISISANGANTGATFYQPHEFCVLQDAYAIEFIGDKKLNDKEYLFFVCAISKVIYNNSKYEWTNKAGWNKVKNDKVILPLKPTAKTQTLEDIDFDFMEKFIAELEQCRLAELEQCRLAELQAYLKATGLENTTLSSDEENALNVFNGNNSGGGNTPCGLTWQSFKLGDLFEIEKTLSFNKDALTQGEDYDYITRTSQNQGVLQTTGFVNAENLNPPFTWSLGLLQMDFFYRKKSWYAGQFMRKITPKAEIKNKINSRTAHYFTTLLNALKRPLLSVLVRDIDKTFREQKIQLPLKPTANTQTLEDIDFNFMRTLINALMKQTIQGVVQYCGAKIQAAKEVINQETPVQKDSLF</sequence>